<comment type="caution">
    <text evidence="2">The sequence shown here is derived from an EMBL/GenBank/DDBJ whole genome shotgun (WGS) entry which is preliminary data.</text>
</comment>
<keyword evidence="2" id="KW-0808">Transferase</keyword>
<keyword evidence="2" id="KW-0548">Nucleotidyltransferase</keyword>
<dbReference type="GO" id="GO:0005886">
    <property type="term" value="C:plasma membrane"/>
    <property type="evidence" value="ECO:0007669"/>
    <property type="project" value="TreeGrafter"/>
</dbReference>
<name>A0A3S2UFB8_9BURK</name>
<feature type="transmembrane region" description="Helical" evidence="1">
    <location>
        <begin position="164"/>
        <end position="182"/>
    </location>
</feature>
<dbReference type="Pfam" id="PF01148">
    <property type="entry name" value="CTP_transf_1"/>
    <property type="match status" value="1"/>
</dbReference>
<feature type="transmembrane region" description="Helical" evidence="1">
    <location>
        <begin position="12"/>
        <end position="35"/>
    </location>
</feature>
<feature type="transmembrane region" description="Helical" evidence="1">
    <location>
        <begin position="303"/>
        <end position="325"/>
    </location>
</feature>
<keyword evidence="3" id="KW-1185">Reference proteome</keyword>
<protein>
    <submittedName>
        <fullName evidence="2">Phosphatidate cytidylyltransferase</fullName>
    </submittedName>
</protein>
<keyword evidence="1" id="KW-0812">Transmembrane</keyword>
<organism evidence="2 3">
    <name type="scientific">Inhella crocodyli</name>
    <dbReference type="NCBI Taxonomy" id="2499851"/>
    <lineage>
        <taxon>Bacteria</taxon>
        <taxon>Pseudomonadati</taxon>
        <taxon>Pseudomonadota</taxon>
        <taxon>Betaproteobacteria</taxon>
        <taxon>Burkholderiales</taxon>
        <taxon>Sphaerotilaceae</taxon>
        <taxon>Inhella</taxon>
    </lineage>
</organism>
<dbReference type="EMBL" id="SACM01000002">
    <property type="protein sequence ID" value="RVT86514.1"/>
    <property type="molecule type" value="Genomic_DNA"/>
</dbReference>
<proteinExistence type="predicted"/>
<feature type="transmembrane region" description="Helical" evidence="1">
    <location>
        <begin position="132"/>
        <end position="152"/>
    </location>
</feature>
<evidence type="ECO:0000313" key="3">
    <source>
        <dbReference type="Proteomes" id="UP000288587"/>
    </source>
</evidence>
<feature type="transmembrane region" description="Helical" evidence="1">
    <location>
        <begin position="235"/>
        <end position="254"/>
    </location>
</feature>
<keyword evidence="1" id="KW-1133">Transmembrane helix</keyword>
<evidence type="ECO:0000313" key="2">
    <source>
        <dbReference type="EMBL" id="RVT86514.1"/>
    </source>
</evidence>
<reference evidence="2 3" key="1">
    <citation type="submission" date="2019-01" db="EMBL/GenBank/DDBJ databases">
        <authorList>
            <person name="Chen W.-M."/>
        </authorList>
    </citation>
    <scope>NUCLEOTIDE SEQUENCE [LARGE SCALE GENOMIC DNA]</scope>
    <source>
        <strain evidence="2 3">CCP-18</strain>
    </source>
</reference>
<feature type="transmembrane region" description="Helical" evidence="1">
    <location>
        <begin position="260"/>
        <end position="282"/>
    </location>
</feature>
<dbReference type="AlphaFoldDB" id="A0A3S2UFB8"/>
<gene>
    <name evidence="2" type="ORF">EOD73_10670</name>
</gene>
<dbReference type="OrthoDB" id="9799199at2"/>
<sequence length="327" mass="36626">MFRQLKAQDAATHVALLFAILFGLLLVVTIGGLLYRLKHPSEALQVDPRSARAQFKRDLNASWVGAVLFWLAWISGPVGATLLCGLFSFFCLREFITLQHTTRSDHRALIAAFFFVLPAQYVIVALRRFDLFTVFIPVYAFLAIPVISALADDPRRFLERNAKIQWGIMVCVYGLSHGPALLLLDFPRYQGRGAFLLFFLVMVVSVAQVMQEVASRTLRRRPVARRISRSFSKRVWWIGSLSGAMTGTLLYWMTPFKVGQAFVLAFIAAGAGTLGALVMKALKREAGVHYWGNRSAITGAIGLLDRTAALCFAAPIFFHSVRWYFQL</sequence>
<dbReference type="GO" id="GO:0016779">
    <property type="term" value="F:nucleotidyltransferase activity"/>
    <property type="evidence" value="ECO:0007669"/>
    <property type="project" value="UniProtKB-KW"/>
</dbReference>
<feature type="transmembrane region" description="Helical" evidence="1">
    <location>
        <begin position="108"/>
        <end position="126"/>
    </location>
</feature>
<dbReference type="Proteomes" id="UP000288587">
    <property type="component" value="Unassembled WGS sequence"/>
</dbReference>
<accession>A0A3S2UFB8</accession>
<evidence type="ECO:0000256" key="1">
    <source>
        <dbReference type="SAM" id="Phobius"/>
    </source>
</evidence>
<feature type="transmembrane region" description="Helical" evidence="1">
    <location>
        <begin position="194"/>
        <end position="214"/>
    </location>
</feature>
<dbReference type="PANTHER" id="PTHR43535:SF1">
    <property type="entry name" value="PHOSPHATIDATE CYTIDYLYLTRANSFERASE"/>
    <property type="match status" value="1"/>
</dbReference>
<feature type="transmembrane region" description="Helical" evidence="1">
    <location>
        <begin position="67"/>
        <end position="96"/>
    </location>
</feature>
<keyword evidence="1" id="KW-0472">Membrane</keyword>
<dbReference type="GO" id="GO:0009273">
    <property type="term" value="P:peptidoglycan-based cell wall biogenesis"/>
    <property type="evidence" value="ECO:0007669"/>
    <property type="project" value="TreeGrafter"/>
</dbReference>
<dbReference type="PANTHER" id="PTHR43535">
    <property type="entry name" value="PHOSPHATIDATE CYTIDYLYLTRANSFERASE"/>
    <property type="match status" value="1"/>
</dbReference>